<dbReference type="OrthoDB" id="337038at2759"/>
<dbReference type="SMART" id="SM00198">
    <property type="entry name" value="SCP"/>
    <property type="match status" value="1"/>
</dbReference>
<dbReference type="AlphaFoldDB" id="A0A2G9UCT2"/>
<sequence length="203" mass="22563">MDDTTRFKILEFHNGFRSLLAQGMSPGYAGQYLPAAKNLYKMRWNCELEKKALTLTKNCSHSVSGALKEGQNAYYAYDGDYVYEAGKHKVINDAMYSWTMPGEYYAMKQTTFSDPRLYTFANMAYHANTEVGCNYEQCVDENNFVIEASVMCIYEKGVPDGEVLYEEGDGTGCENSPTVCDVAGSTCGGVLCELAPRDPPSLL</sequence>
<dbReference type="InterPro" id="IPR035940">
    <property type="entry name" value="CAP_sf"/>
</dbReference>
<gene>
    <name evidence="2" type="ORF">TELCIR_10258</name>
</gene>
<proteinExistence type="predicted"/>
<dbReference type="InterPro" id="IPR014044">
    <property type="entry name" value="CAP_dom"/>
</dbReference>
<dbReference type="SUPFAM" id="SSF55797">
    <property type="entry name" value="PR-1-like"/>
    <property type="match status" value="1"/>
</dbReference>
<keyword evidence="3" id="KW-1185">Reference proteome</keyword>
<feature type="domain" description="SCP" evidence="1">
    <location>
        <begin position="4"/>
        <end position="160"/>
    </location>
</feature>
<evidence type="ECO:0000313" key="2">
    <source>
        <dbReference type="EMBL" id="PIO67973.1"/>
    </source>
</evidence>
<dbReference type="CDD" id="cd05380">
    <property type="entry name" value="CAP_euk"/>
    <property type="match status" value="1"/>
</dbReference>
<protein>
    <submittedName>
        <fullName evidence="2">SCP-like protein</fullName>
    </submittedName>
</protein>
<organism evidence="2 3">
    <name type="scientific">Teladorsagia circumcincta</name>
    <name type="common">Brown stomach worm</name>
    <name type="synonym">Ostertagia circumcincta</name>
    <dbReference type="NCBI Taxonomy" id="45464"/>
    <lineage>
        <taxon>Eukaryota</taxon>
        <taxon>Metazoa</taxon>
        <taxon>Ecdysozoa</taxon>
        <taxon>Nematoda</taxon>
        <taxon>Chromadorea</taxon>
        <taxon>Rhabditida</taxon>
        <taxon>Rhabditina</taxon>
        <taxon>Rhabditomorpha</taxon>
        <taxon>Strongyloidea</taxon>
        <taxon>Trichostrongylidae</taxon>
        <taxon>Teladorsagia</taxon>
    </lineage>
</organism>
<dbReference type="Pfam" id="PF00188">
    <property type="entry name" value="CAP"/>
    <property type="match status" value="1"/>
</dbReference>
<name>A0A2G9UCT2_TELCI</name>
<reference evidence="2 3" key="1">
    <citation type="submission" date="2015-09" db="EMBL/GenBank/DDBJ databases">
        <title>Draft genome of the parasitic nematode Teladorsagia circumcincta isolate WARC Sus (inbred).</title>
        <authorList>
            <person name="Mitreva M."/>
        </authorList>
    </citation>
    <scope>NUCLEOTIDE SEQUENCE [LARGE SCALE GENOMIC DNA]</scope>
    <source>
        <strain evidence="2 3">S</strain>
    </source>
</reference>
<dbReference type="Gene3D" id="3.40.33.10">
    <property type="entry name" value="CAP"/>
    <property type="match status" value="1"/>
</dbReference>
<evidence type="ECO:0000259" key="1">
    <source>
        <dbReference type="SMART" id="SM00198"/>
    </source>
</evidence>
<accession>A0A2G9UCT2</accession>
<evidence type="ECO:0000313" key="3">
    <source>
        <dbReference type="Proteomes" id="UP000230423"/>
    </source>
</evidence>
<dbReference type="EMBL" id="KZ347317">
    <property type="protein sequence ID" value="PIO67973.1"/>
    <property type="molecule type" value="Genomic_DNA"/>
</dbReference>
<dbReference type="Proteomes" id="UP000230423">
    <property type="component" value="Unassembled WGS sequence"/>
</dbReference>